<reference evidence="8" key="1">
    <citation type="journal article" date="2012" name="PLoS ONE">
        <title>Gene sets for utilization of primary and secondary nutrition supplies in the distal gut of endangered iberian lynx.</title>
        <authorList>
            <person name="Alcaide M."/>
            <person name="Messina E."/>
            <person name="Richter M."/>
            <person name="Bargiela R."/>
            <person name="Peplies J."/>
            <person name="Huws S.A."/>
            <person name="Newbold C.J."/>
            <person name="Golyshin P.N."/>
            <person name="Simon M.A."/>
            <person name="Lopez G."/>
            <person name="Yakimov M.M."/>
            <person name="Ferrer M."/>
        </authorList>
    </citation>
    <scope>NUCLEOTIDE SEQUENCE</scope>
</reference>
<dbReference type="PROSITE" id="PS50109">
    <property type="entry name" value="HIS_KIN"/>
    <property type="match status" value="1"/>
</dbReference>
<evidence type="ECO:0000256" key="4">
    <source>
        <dbReference type="ARBA" id="ARBA00022741"/>
    </source>
</evidence>
<dbReference type="PANTHER" id="PTHR44936">
    <property type="entry name" value="SENSOR PROTEIN CREC"/>
    <property type="match status" value="1"/>
</dbReference>
<dbReference type="InterPro" id="IPR004358">
    <property type="entry name" value="Sig_transdc_His_kin-like_C"/>
</dbReference>
<comment type="catalytic activity">
    <reaction evidence="1">
        <text>ATP + protein L-histidine = ADP + protein N-phospho-L-histidine.</text>
        <dbReference type="EC" id="2.7.13.3"/>
    </reaction>
</comment>
<dbReference type="InterPro" id="IPR003594">
    <property type="entry name" value="HATPase_dom"/>
</dbReference>
<feature type="domain" description="Histidine kinase" evidence="7">
    <location>
        <begin position="1"/>
        <end position="84"/>
    </location>
</feature>
<evidence type="ECO:0000313" key="8">
    <source>
        <dbReference type="EMBL" id="EJW92879.1"/>
    </source>
</evidence>
<proteinExistence type="predicted"/>
<dbReference type="AlphaFoldDB" id="J9FZU0"/>
<dbReference type="EMBL" id="AMCI01007294">
    <property type="protein sequence ID" value="EJW92879.1"/>
    <property type="molecule type" value="Genomic_DNA"/>
</dbReference>
<name>J9FZU0_9ZZZZ</name>
<evidence type="ECO:0000256" key="5">
    <source>
        <dbReference type="ARBA" id="ARBA00022777"/>
    </source>
</evidence>
<dbReference type="PANTHER" id="PTHR44936:SF10">
    <property type="entry name" value="SENSOR PROTEIN RSTB"/>
    <property type="match status" value="1"/>
</dbReference>
<sequence length="85" mass="9346">MDVQNGVHYLVATVRDYGPGFSAKDLQHADEVFYIGDDSRHVRNHQGLGLAIAKEAVQRQGGKLQLENAPKGGAQVSLWLKMETL</sequence>
<dbReference type="InterPro" id="IPR050980">
    <property type="entry name" value="2C_sensor_his_kinase"/>
</dbReference>
<evidence type="ECO:0000256" key="1">
    <source>
        <dbReference type="ARBA" id="ARBA00000085"/>
    </source>
</evidence>
<dbReference type="InterPro" id="IPR036890">
    <property type="entry name" value="HATPase_C_sf"/>
</dbReference>
<protein>
    <recommendedName>
        <fullName evidence="2">histidine kinase</fullName>
        <ecNumber evidence="2">2.7.13.3</ecNumber>
    </recommendedName>
</protein>
<dbReference type="EC" id="2.7.13.3" evidence="2"/>
<keyword evidence="4" id="KW-0547">Nucleotide-binding</keyword>
<dbReference type="GO" id="GO:0005886">
    <property type="term" value="C:plasma membrane"/>
    <property type="evidence" value="ECO:0007669"/>
    <property type="project" value="TreeGrafter"/>
</dbReference>
<evidence type="ECO:0000256" key="6">
    <source>
        <dbReference type="ARBA" id="ARBA00022840"/>
    </source>
</evidence>
<keyword evidence="6" id="KW-0067">ATP-binding</keyword>
<gene>
    <name evidence="8" type="ORF">EVA_19014</name>
</gene>
<dbReference type="GO" id="GO:0000155">
    <property type="term" value="F:phosphorelay sensor kinase activity"/>
    <property type="evidence" value="ECO:0007669"/>
    <property type="project" value="TreeGrafter"/>
</dbReference>
<dbReference type="Pfam" id="PF02518">
    <property type="entry name" value="HATPase_c"/>
    <property type="match status" value="1"/>
</dbReference>
<evidence type="ECO:0000256" key="2">
    <source>
        <dbReference type="ARBA" id="ARBA00012438"/>
    </source>
</evidence>
<dbReference type="PRINTS" id="PR00344">
    <property type="entry name" value="BCTRLSENSOR"/>
</dbReference>
<keyword evidence="3" id="KW-0808">Transferase</keyword>
<comment type="caution">
    <text evidence="8">The sequence shown here is derived from an EMBL/GenBank/DDBJ whole genome shotgun (WGS) entry which is preliminary data.</text>
</comment>
<evidence type="ECO:0000259" key="7">
    <source>
        <dbReference type="PROSITE" id="PS50109"/>
    </source>
</evidence>
<organism evidence="8">
    <name type="scientific">gut metagenome</name>
    <dbReference type="NCBI Taxonomy" id="749906"/>
    <lineage>
        <taxon>unclassified sequences</taxon>
        <taxon>metagenomes</taxon>
        <taxon>organismal metagenomes</taxon>
    </lineage>
</organism>
<evidence type="ECO:0000256" key="3">
    <source>
        <dbReference type="ARBA" id="ARBA00022679"/>
    </source>
</evidence>
<dbReference type="InterPro" id="IPR005467">
    <property type="entry name" value="His_kinase_dom"/>
</dbReference>
<dbReference type="Gene3D" id="3.30.565.10">
    <property type="entry name" value="Histidine kinase-like ATPase, C-terminal domain"/>
    <property type="match status" value="1"/>
</dbReference>
<dbReference type="SUPFAM" id="SSF55874">
    <property type="entry name" value="ATPase domain of HSP90 chaperone/DNA topoisomerase II/histidine kinase"/>
    <property type="match status" value="1"/>
</dbReference>
<dbReference type="GO" id="GO:0005524">
    <property type="term" value="F:ATP binding"/>
    <property type="evidence" value="ECO:0007669"/>
    <property type="project" value="UniProtKB-KW"/>
</dbReference>
<keyword evidence="5 8" id="KW-0418">Kinase</keyword>
<accession>J9FZU0</accession>